<evidence type="ECO:0000313" key="15">
    <source>
        <dbReference type="Proteomes" id="UP001166251"/>
    </source>
</evidence>
<evidence type="ECO:0000256" key="2">
    <source>
        <dbReference type="ARBA" id="ARBA00004635"/>
    </source>
</evidence>
<keyword evidence="5 11" id="KW-0732">Signal</keyword>
<feature type="signal peptide" evidence="13">
    <location>
        <begin position="1"/>
        <end position="18"/>
    </location>
</feature>
<comment type="function">
    <text evidence="1 11">Assembles around the rod to form the L-ring and probably protects the motor/basal body from shearing forces during rotation.</text>
</comment>
<comment type="caution">
    <text evidence="14">The sequence shown here is derived from an EMBL/GenBank/DDBJ whole genome shotgun (WGS) entry which is preliminary data.</text>
</comment>
<keyword evidence="14" id="KW-0966">Cell projection</keyword>
<feature type="region of interest" description="Disordered" evidence="12">
    <location>
        <begin position="38"/>
        <end position="60"/>
    </location>
</feature>
<dbReference type="Proteomes" id="UP001166251">
    <property type="component" value="Unassembled WGS sequence"/>
</dbReference>
<comment type="similarity">
    <text evidence="3 11">Belongs to the FlgH family.</text>
</comment>
<evidence type="ECO:0000256" key="3">
    <source>
        <dbReference type="ARBA" id="ARBA00006929"/>
    </source>
</evidence>
<sequence>MKLKILLASCALWLTACANLEVNPDAASDLVDVVTGEKSLSDQEVEPSALPTSDDYDPVPDDPYYAPIRPGREPEPVVVTGSLFNSDTSRSLYSYIPNFALGDTITVVLDEEAKATKSANSTLEKSTNYTLEPITVPGGDLEILGKIVELDIKQDNDFDGAADANQKHSLSGRITVTVVDVLNNGNLVVRGEKWLVINNGKEFIRFTGIVRPKDVALDNSIGSYQVANARIEFSGTGAQAEAQKQGWISSFLSGESWPF</sequence>
<evidence type="ECO:0000256" key="1">
    <source>
        <dbReference type="ARBA" id="ARBA00002591"/>
    </source>
</evidence>
<evidence type="ECO:0000256" key="5">
    <source>
        <dbReference type="ARBA" id="ARBA00022729"/>
    </source>
</evidence>
<dbReference type="Pfam" id="PF02107">
    <property type="entry name" value="FlgH"/>
    <property type="match status" value="1"/>
</dbReference>
<keyword evidence="14" id="KW-0969">Cilium</keyword>
<gene>
    <name evidence="11" type="primary">flgH</name>
    <name evidence="14" type="ORF">K0504_13980</name>
</gene>
<evidence type="ECO:0000313" key="14">
    <source>
        <dbReference type="EMBL" id="MBW8192140.1"/>
    </source>
</evidence>
<dbReference type="PANTHER" id="PTHR34933:SF1">
    <property type="entry name" value="FLAGELLAR L-RING PROTEIN"/>
    <property type="match status" value="1"/>
</dbReference>
<keyword evidence="9 11" id="KW-0998">Cell outer membrane</keyword>
<keyword evidence="8 11" id="KW-0975">Bacterial flagellum</keyword>
<organism evidence="14 15">
    <name type="scientific">Neiella holothuriorum</name>
    <dbReference type="NCBI Taxonomy" id="2870530"/>
    <lineage>
        <taxon>Bacteria</taxon>
        <taxon>Pseudomonadati</taxon>
        <taxon>Pseudomonadota</taxon>
        <taxon>Gammaproteobacteria</taxon>
        <taxon>Alteromonadales</taxon>
        <taxon>Echinimonadaceae</taxon>
        <taxon>Neiella</taxon>
    </lineage>
</organism>
<reference evidence="14" key="1">
    <citation type="submission" date="2021-07" db="EMBL/GenBank/DDBJ databases">
        <title>Neiella marina sp. nov., isolated from the intestinal content of sea cucumber Apostichopus japonicus.</title>
        <authorList>
            <person name="Bai X."/>
        </authorList>
    </citation>
    <scope>NUCLEOTIDE SEQUENCE</scope>
    <source>
        <strain evidence="14">126</strain>
    </source>
</reference>
<evidence type="ECO:0000256" key="10">
    <source>
        <dbReference type="ARBA" id="ARBA00023288"/>
    </source>
</evidence>
<comment type="subcellular location">
    <subcellularLocation>
        <location evidence="11">Cell outer membrane</location>
        <topology evidence="11">Lipid-anchor</topology>
    </subcellularLocation>
    <subcellularLocation>
        <location evidence="11">Bacterial flagellum basal body</location>
    </subcellularLocation>
    <subcellularLocation>
        <location evidence="2">Membrane</location>
        <topology evidence="2">Lipid-anchor</topology>
    </subcellularLocation>
</comment>
<evidence type="ECO:0000256" key="11">
    <source>
        <dbReference type="HAMAP-Rule" id="MF_00415"/>
    </source>
</evidence>
<evidence type="ECO:0000256" key="13">
    <source>
        <dbReference type="SAM" id="SignalP"/>
    </source>
</evidence>
<evidence type="ECO:0000256" key="12">
    <source>
        <dbReference type="SAM" id="MobiDB-lite"/>
    </source>
</evidence>
<keyword evidence="6 11" id="KW-0472">Membrane</keyword>
<evidence type="ECO:0000256" key="7">
    <source>
        <dbReference type="ARBA" id="ARBA00023139"/>
    </source>
</evidence>
<evidence type="ECO:0000256" key="6">
    <source>
        <dbReference type="ARBA" id="ARBA00023136"/>
    </source>
</evidence>
<comment type="subunit">
    <text evidence="4 11">The basal body constitutes a major portion of the flagellar organelle and consists of four rings (L,P,S, and M) mounted on a central rod.</text>
</comment>
<keyword evidence="15" id="KW-1185">Reference proteome</keyword>
<dbReference type="HAMAP" id="MF_00415">
    <property type="entry name" value="FlgH"/>
    <property type="match status" value="1"/>
</dbReference>
<evidence type="ECO:0000256" key="9">
    <source>
        <dbReference type="ARBA" id="ARBA00023237"/>
    </source>
</evidence>
<dbReference type="EMBL" id="JAHZSS010000019">
    <property type="protein sequence ID" value="MBW8192140.1"/>
    <property type="molecule type" value="Genomic_DNA"/>
</dbReference>
<keyword evidence="14" id="KW-0282">Flagellum</keyword>
<accession>A0ABS7EIU5</accession>
<dbReference type="PANTHER" id="PTHR34933">
    <property type="entry name" value="FLAGELLAR L-RING PROTEIN"/>
    <property type="match status" value="1"/>
</dbReference>
<dbReference type="PROSITE" id="PS51257">
    <property type="entry name" value="PROKAR_LIPOPROTEIN"/>
    <property type="match status" value="1"/>
</dbReference>
<protein>
    <recommendedName>
        <fullName evidence="11">Flagellar L-ring protein</fullName>
    </recommendedName>
    <alternativeName>
        <fullName evidence="11">Basal body L-ring protein</fullName>
    </alternativeName>
</protein>
<proteinExistence type="inferred from homology"/>
<dbReference type="InterPro" id="IPR000527">
    <property type="entry name" value="Flag_Lring"/>
</dbReference>
<name>A0ABS7EIU5_9GAMM</name>
<evidence type="ECO:0000256" key="8">
    <source>
        <dbReference type="ARBA" id="ARBA00023143"/>
    </source>
</evidence>
<keyword evidence="10 11" id="KW-0449">Lipoprotein</keyword>
<keyword evidence="7" id="KW-0564">Palmitate</keyword>
<evidence type="ECO:0000256" key="4">
    <source>
        <dbReference type="ARBA" id="ARBA00011439"/>
    </source>
</evidence>
<dbReference type="RefSeq" id="WP_220104768.1">
    <property type="nucleotide sequence ID" value="NZ_JAHZSS010000019.1"/>
</dbReference>
<feature type="chain" id="PRO_5046268595" description="Flagellar L-ring protein" evidence="13">
    <location>
        <begin position="19"/>
        <end position="259"/>
    </location>
</feature>
<dbReference type="PRINTS" id="PR01008">
    <property type="entry name" value="FLGLRINGFLGH"/>
</dbReference>